<name>A0A5J5F599_9PEZI</name>
<keyword evidence="7" id="KW-1185">Reference proteome</keyword>
<dbReference type="PIRSF" id="PIRSF000709">
    <property type="entry name" value="6PFK_2-Ptase"/>
    <property type="match status" value="1"/>
</dbReference>
<dbReference type="GO" id="GO:0006003">
    <property type="term" value="P:fructose 2,6-bisphosphate metabolic process"/>
    <property type="evidence" value="ECO:0007669"/>
    <property type="project" value="InterPro"/>
</dbReference>
<dbReference type="Proteomes" id="UP000326924">
    <property type="component" value="Unassembled WGS sequence"/>
</dbReference>
<dbReference type="Pfam" id="PF01591">
    <property type="entry name" value="6PF2K"/>
    <property type="match status" value="2"/>
</dbReference>
<evidence type="ECO:0000313" key="7">
    <source>
        <dbReference type="Proteomes" id="UP000326924"/>
    </source>
</evidence>
<dbReference type="GO" id="GO:0005524">
    <property type="term" value="F:ATP binding"/>
    <property type="evidence" value="ECO:0007669"/>
    <property type="project" value="UniProtKB-KW"/>
</dbReference>
<accession>A0A5J5F599</accession>
<dbReference type="InterPro" id="IPR013078">
    <property type="entry name" value="His_Pase_superF_clade-1"/>
</dbReference>
<evidence type="ECO:0000256" key="2">
    <source>
        <dbReference type="ARBA" id="ARBA00022840"/>
    </source>
</evidence>
<dbReference type="GO" id="GO:0005829">
    <property type="term" value="C:cytosol"/>
    <property type="evidence" value="ECO:0007669"/>
    <property type="project" value="TreeGrafter"/>
</dbReference>
<dbReference type="PANTHER" id="PTHR10606:SF32">
    <property type="entry name" value="6-PHOSPHOFRUCTO-2-KINASE 1"/>
    <property type="match status" value="1"/>
</dbReference>
<feature type="compositionally biased region" description="Low complexity" evidence="4">
    <location>
        <begin position="49"/>
        <end position="59"/>
    </location>
</feature>
<feature type="compositionally biased region" description="Polar residues" evidence="4">
    <location>
        <begin position="16"/>
        <end position="34"/>
    </location>
</feature>
<evidence type="ECO:0000256" key="3">
    <source>
        <dbReference type="PIRSR" id="PIRSR613078-2"/>
    </source>
</evidence>
<evidence type="ECO:0000256" key="1">
    <source>
        <dbReference type="ARBA" id="ARBA00022741"/>
    </source>
</evidence>
<feature type="domain" description="6-phosphofructo-2-kinase" evidence="5">
    <location>
        <begin position="148"/>
        <end position="206"/>
    </location>
</feature>
<dbReference type="InterPro" id="IPR029033">
    <property type="entry name" value="His_PPase_superfam"/>
</dbReference>
<dbReference type="InterPro" id="IPR027417">
    <property type="entry name" value="P-loop_NTPase"/>
</dbReference>
<dbReference type="CDD" id="cd07067">
    <property type="entry name" value="HP_PGM_like"/>
    <property type="match status" value="1"/>
</dbReference>
<evidence type="ECO:0000256" key="4">
    <source>
        <dbReference type="SAM" id="MobiDB-lite"/>
    </source>
</evidence>
<sequence length="693" mass="77087">MAPTVTPPKSPPTVTDATISSVAESSSRHTQQLARQQCPLPPQSPPRPGSMLPEPSIITTPPPPLIPRQSQHSVIARSVAMARTLSNGPPLDSHSPDPEMLAPPDVLKAMAALSDTPSATAPSSPRIRATTIDVPGLTKSKVSPDGRIASRDLGSKLVIVMVGLPARGKSYVTKKLARYLNWLQHDTKIFNVGNRRRVAAGALDSLPSNSEDDQPTAGSPLKHIPGTGLLSLPTLEAPTNGSPANPTHKRSLSTSSNIAGGIDQSAEFFDPNNTAAAELREKVALETLDELLEFILYQGGSVGILDATNSTHERRKAILDRIRQRAGNQIGVVFLESECHDLQLLEANMRLKLQGPDYKDSDPVQALADFKKRVKMYERSYVSLGEYEEKLGMQYIKMIDVGRKVVTHQIRGFLAAQTVYFLLNFHLSPRQIWITRHGESLDNVAGKIGGDASLSTEGKHYAKALAGFIAFQKKSFHERQLKKHGASHMPPHAGDTTPPNPQYSNASYQDEEGRPLEKNFCVWTSMLKRSIETAQHFDEEEYDVKQMRMLNELNAGVAEGMTYEEIRSKWPEEYALRKKDKLRYRYPGAGGESYLDVVNRLRAVIVEVERMQDHVLLVAHRVVARVLLAYFLGLNRDDVASLDVPLGTLYMLEPKPYGVDFKVYKYNEKTEWFDYQENFRLKNDKQKDIEISR</sequence>
<dbReference type="FunCoup" id="A0A5J5F599">
    <property type="interactions" value="62"/>
</dbReference>
<feature type="region of interest" description="Disordered" evidence="4">
    <location>
        <begin position="480"/>
        <end position="512"/>
    </location>
</feature>
<dbReference type="PRINTS" id="PR00991">
    <property type="entry name" value="6PFRUCTKNASE"/>
</dbReference>
<dbReference type="Gene3D" id="3.40.50.300">
    <property type="entry name" value="P-loop containing nucleotide triphosphate hydrolases"/>
    <property type="match status" value="1"/>
</dbReference>
<dbReference type="InterPro" id="IPR001345">
    <property type="entry name" value="PG/BPGM_mutase_AS"/>
</dbReference>
<dbReference type="InParanoid" id="A0A5J5F599"/>
<dbReference type="GO" id="GO:0006000">
    <property type="term" value="P:fructose metabolic process"/>
    <property type="evidence" value="ECO:0007669"/>
    <property type="project" value="InterPro"/>
</dbReference>
<organism evidence="6 7">
    <name type="scientific">Sphaerosporella brunnea</name>
    <dbReference type="NCBI Taxonomy" id="1250544"/>
    <lineage>
        <taxon>Eukaryota</taxon>
        <taxon>Fungi</taxon>
        <taxon>Dikarya</taxon>
        <taxon>Ascomycota</taxon>
        <taxon>Pezizomycotina</taxon>
        <taxon>Pezizomycetes</taxon>
        <taxon>Pezizales</taxon>
        <taxon>Pyronemataceae</taxon>
        <taxon>Sphaerosporella</taxon>
    </lineage>
</organism>
<feature type="compositionally biased region" description="Pro residues" evidence="4">
    <location>
        <begin position="1"/>
        <end position="11"/>
    </location>
</feature>
<reference evidence="6 7" key="1">
    <citation type="submission" date="2019-09" db="EMBL/GenBank/DDBJ databases">
        <title>Draft genome of the ectomycorrhizal ascomycete Sphaerosporella brunnea.</title>
        <authorList>
            <consortium name="DOE Joint Genome Institute"/>
            <person name="Benucci G.M."/>
            <person name="Marozzi G."/>
            <person name="Antonielli L."/>
            <person name="Sanchez S."/>
            <person name="Marco P."/>
            <person name="Wang X."/>
            <person name="Falini L.B."/>
            <person name="Barry K."/>
            <person name="Haridas S."/>
            <person name="Lipzen A."/>
            <person name="Labutti K."/>
            <person name="Grigoriev I.V."/>
            <person name="Murat C."/>
            <person name="Martin F."/>
            <person name="Albertini E."/>
            <person name="Donnini D."/>
            <person name="Bonito G."/>
        </authorList>
    </citation>
    <scope>NUCLEOTIDE SEQUENCE [LARGE SCALE GENOMIC DNA]</scope>
    <source>
        <strain evidence="6 7">Sb_GMNB300</strain>
    </source>
</reference>
<dbReference type="SUPFAM" id="SSF53254">
    <property type="entry name" value="Phosphoglycerate mutase-like"/>
    <property type="match status" value="1"/>
</dbReference>
<dbReference type="PANTHER" id="PTHR10606">
    <property type="entry name" value="6-PHOSPHOFRUCTO-2-KINASE/FRUCTOSE-2,6-BISPHOSPHATASE"/>
    <property type="match status" value="1"/>
</dbReference>
<dbReference type="Gene3D" id="3.40.50.1240">
    <property type="entry name" value="Phosphoglycerate mutase-like"/>
    <property type="match status" value="1"/>
</dbReference>
<feature type="region of interest" description="Disordered" evidence="4">
    <location>
        <begin position="1"/>
        <end position="72"/>
    </location>
</feature>
<feature type="domain" description="6-phosphofructo-2-kinase" evidence="5">
    <location>
        <begin position="262"/>
        <end position="429"/>
    </location>
</feature>
<comment type="caution">
    <text evidence="6">The sequence shown here is derived from an EMBL/GenBank/DDBJ whole genome shotgun (WGS) entry which is preliminary data.</text>
</comment>
<dbReference type="InterPro" id="IPR003094">
    <property type="entry name" value="6Pfruct_kin"/>
</dbReference>
<gene>
    <name evidence="6" type="ORF">FN846DRAFT_934809</name>
</gene>
<feature type="region of interest" description="Disordered" evidence="4">
    <location>
        <begin position="203"/>
        <end position="256"/>
    </location>
</feature>
<dbReference type="SUPFAM" id="SSF52540">
    <property type="entry name" value="P-loop containing nucleoside triphosphate hydrolases"/>
    <property type="match status" value="1"/>
</dbReference>
<dbReference type="OrthoDB" id="267323at2759"/>
<dbReference type="EMBL" id="VXIS01000032">
    <property type="protein sequence ID" value="KAA8911772.1"/>
    <property type="molecule type" value="Genomic_DNA"/>
</dbReference>
<dbReference type="AlphaFoldDB" id="A0A5J5F599"/>
<dbReference type="InterPro" id="IPR013079">
    <property type="entry name" value="6Phosfructo_kin"/>
</dbReference>
<evidence type="ECO:0000259" key="5">
    <source>
        <dbReference type="Pfam" id="PF01591"/>
    </source>
</evidence>
<keyword evidence="1" id="KW-0547">Nucleotide-binding</keyword>
<dbReference type="PROSITE" id="PS00175">
    <property type="entry name" value="PG_MUTASE"/>
    <property type="match status" value="1"/>
</dbReference>
<proteinExistence type="predicted"/>
<feature type="binding site" evidence="3">
    <location>
        <position position="529"/>
    </location>
    <ligand>
        <name>substrate</name>
    </ligand>
</feature>
<evidence type="ECO:0000313" key="6">
    <source>
        <dbReference type="EMBL" id="KAA8911772.1"/>
    </source>
</evidence>
<protein>
    <recommendedName>
        <fullName evidence="5">6-phosphofructo-2-kinase domain-containing protein</fullName>
    </recommendedName>
</protein>
<feature type="compositionally biased region" description="Pro residues" evidence="4">
    <location>
        <begin position="39"/>
        <end position="48"/>
    </location>
</feature>
<dbReference type="Pfam" id="PF00300">
    <property type="entry name" value="His_Phos_1"/>
    <property type="match status" value="1"/>
</dbReference>
<dbReference type="GO" id="GO:0003873">
    <property type="term" value="F:6-phosphofructo-2-kinase activity"/>
    <property type="evidence" value="ECO:0007669"/>
    <property type="project" value="InterPro"/>
</dbReference>
<keyword evidence="2" id="KW-0067">ATP-binding</keyword>
<dbReference type="SMART" id="SM00855">
    <property type="entry name" value="PGAM"/>
    <property type="match status" value="1"/>
</dbReference>